<dbReference type="InterPro" id="IPR011013">
    <property type="entry name" value="Gal_mutarotase_sf_dom"/>
</dbReference>
<feature type="domain" description="Glycoside hydrolase family 2 immunoglobulin-like beta-sandwich" evidence="11">
    <location>
        <begin position="196"/>
        <end position="295"/>
    </location>
</feature>
<evidence type="ECO:0000256" key="7">
    <source>
        <dbReference type="ARBA" id="ARBA00022837"/>
    </source>
</evidence>
<dbReference type="InterPro" id="IPR004199">
    <property type="entry name" value="B-gal_small/dom_5"/>
</dbReference>
<dbReference type="STRING" id="762486.SAMN05444411_101534"/>
<feature type="domain" description="Beta galactosidase small chain/" evidence="14">
    <location>
        <begin position="737"/>
        <end position="872"/>
    </location>
</feature>
<keyword evidence="7" id="KW-0106">Calcium</keyword>
<dbReference type="SUPFAM" id="SSF49785">
    <property type="entry name" value="Galactose-binding domain-like"/>
    <property type="match status" value="1"/>
</dbReference>
<dbReference type="InterPro" id="IPR006102">
    <property type="entry name" value="Ig-like_GH2"/>
</dbReference>
<dbReference type="SUPFAM" id="SSF51445">
    <property type="entry name" value="(Trans)glycosidases"/>
    <property type="match status" value="1"/>
</dbReference>
<protein>
    <recommendedName>
        <fullName evidence="5">beta-galactosidase</fullName>
        <ecNumber evidence="5">3.2.1.23</ecNumber>
    </recommendedName>
    <alternativeName>
        <fullName evidence="9">Lactase</fullName>
    </alternativeName>
</protein>
<comment type="catalytic activity">
    <reaction evidence="1">
        <text>Hydrolysis of terminal non-reducing beta-D-galactose residues in beta-D-galactosides.</text>
        <dbReference type="EC" id="3.2.1.23"/>
    </reaction>
</comment>
<feature type="signal peptide" evidence="10">
    <location>
        <begin position="1"/>
        <end position="24"/>
    </location>
</feature>
<dbReference type="Pfam" id="PF02836">
    <property type="entry name" value="Glyco_hydro_2_C"/>
    <property type="match status" value="1"/>
</dbReference>
<dbReference type="SUPFAM" id="SSF49303">
    <property type="entry name" value="beta-Galactosidase/glucuronidase domain"/>
    <property type="match status" value="1"/>
</dbReference>
<organism evidence="15 16">
    <name type="scientific">Lutibacter oricola</name>
    <dbReference type="NCBI Taxonomy" id="762486"/>
    <lineage>
        <taxon>Bacteria</taxon>
        <taxon>Pseudomonadati</taxon>
        <taxon>Bacteroidota</taxon>
        <taxon>Flavobacteriia</taxon>
        <taxon>Flavobacteriales</taxon>
        <taxon>Flavobacteriaceae</taxon>
        <taxon>Lutibacter</taxon>
    </lineage>
</organism>
<evidence type="ECO:0000256" key="3">
    <source>
        <dbReference type="ARBA" id="ARBA00007401"/>
    </source>
</evidence>
<dbReference type="SUPFAM" id="SSF74650">
    <property type="entry name" value="Galactose mutarotase-like"/>
    <property type="match status" value="1"/>
</dbReference>
<evidence type="ECO:0000259" key="14">
    <source>
        <dbReference type="Pfam" id="PF02929"/>
    </source>
</evidence>
<dbReference type="InterPro" id="IPR036156">
    <property type="entry name" value="Beta-gal/glucu_dom_sf"/>
</dbReference>
<dbReference type="Gene3D" id="2.70.98.10">
    <property type="match status" value="1"/>
</dbReference>
<dbReference type="PRINTS" id="PR00132">
    <property type="entry name" value="GLHYDRLASE2"/>
</dbReference>
<keyword evidence="16" id="KW-1185">Reference proteome</keyword>
<dbReference type="InterPro" id="IPR008979">
    <property type="entry name" value="Galactose-bd-like_sf"/>
</dbReference>
<dbReference type="GO" id="GO:0030246">
    <property type="term" value="F:carbohydrate binding"/>
    <property type="evidence" value="ECO:0007669"/>
    <property type="project" value="InterPro"/>
</dbReference>
<evidence type="ECO:0000256" key="6">
    <source>
        <dbReference type="ARBA" id="ARBA00022801"/>
    </source>
</evidence>
<gene>
    <name evidence="15" type="ORF">SAMN05444411_101534</name>
</gene>
<feature type="domain" description="Glycosyl hydrolases family 2 sugar binding" evidence="13">
    <location>
        <begin position="58"/>
        <end position="192"/>
    </location>
</feature>
<dbReference type="Gene3D" id="3.20.20.80">
    <property type="entry name" value="Glycosidases"/>
    <property type="match status" value="1"/>
</dbReference>
<dbReference type="Pfam" id="PF02929">
    <property type="entry name" value="Bgal_small_N"/>
    <property type="match status" value="1"/>
</dbReference>
<dbReference type="PANTHER" id="PTHR46323:SF2">
    <property type="entry name" value="BETA-GALACTOSIDASE"/>
    <property type="match status" value="1"/>
</dbReference>
<evidence type="ECO:0000256" key="2">
    <source>
        <dbReference type="ARBA" id="ARBA00001913"/>
    </source>
</evidence>
<dbReference type="InterPro" id="IPR006101">
    <property type="entry name" value="Glyco_hydro_2"/>
</dbReference>
<dbReference type="EMBL" id="FNNJ01000001">
    <property type="protein sequence ID" value="SDW34867.1"/>
    <property type="molecule type" value="Genomic_DNA"/>
</dbReference>
<dbReference type="PANTHER" id="PTHR46323">
    <property type="entry name" value="BETA-GALACTOSIDASE"/>
    <property type="match status" value="1"/>
</dbReference>
<evidence type="ECO:0000259" key="13">
    <source>
        <dbReference type="Pfam" id="PF02837"/>
    </source>
</evidence>
<feature type="domain" description="Glycoside hydrolase family 2 catalytic" evidence="12">
    <location>
        <begin position="297"/>
        <end position="421"/>
    </location>
</feature>
<accession>A0A1H2STK4</accession>
<dbReference type="Gene3D" id="2.60.40.10">
    <property type="entry name" value="Immunoglobulins"/>
    <property type="match status" value="1"/>
</dbReference>
<dbReference type="Proteomes" id="UP000199595">
    <property type="component" value="Unassembled WGS sequence"/>
</dbReference>
<evidence type="ECO:0000256" key="5">
    <source>
        <dbReference type="ARBA" id="ARBA00012756"/>
    </source>
</evidence>
<dbReference type="InterPro" id="IPR013783">
    <property type="entry name" value="Ig-like_fold"/>
</dbReference>
<name>A0A1H2STK4_9FLAO</name>
<dbReference type="EC" id="3.2.1.23" evidence="5"/>
<dbReference type="InterPro" id="IPR017853">
    <property type="entry name" value="GH"/>
</dbReference>
<dbReference type="InterPro" id="IPR006103">
    <property type="entry name" value="Glyco_hydro_2_cat"/>
</dbReference>
<keyword evidence="8" id="KW-0326">Glycosidase</keyword>
<dbReference type="Pfam" id="PF00703">
    <property type="entry name" value="Glyco_hydro_2"/>
    <property type="match status" value="1"/>
</dbReference>
<reference evidence="15 16" key="1">
    <citation type="submission" date="2016-10" db="EMBL/GenBank/DDBJ databases">
        <authorList>
            <person name="de Groot N.N."/>
        </authorList>
    </citation>
    <scope>NUCLEOTIDE SEQUENCE [LARGE SCALE GENOMIC DNA]</scope>
    <source>
        <strain evidence="15 16">DSM 24956</strain>
    </source>
</reference>
<dbReference type="GO" id="GO:0004565">
    <property type="term" value="F:beta-galactosidase activity"/>
    <property type="evidence" value="ECO:0007669"/>
    <property type="project" value="UniProtKB-EC"/>
</dbReference>
<comment type="subunit">
    <text evidence="4">Monomer.</text>
</comment>
<feature type="chain" id="PRO_5011747866" description="beta-galactosidase" evidence="10">
    <location>
        <begin position="25"/>
        <end position="944"/>
    </location>
</feature>
<evidence type="ECO:0000256" key="9">
    <source>
        <dbReference type="ARBA" id="ARBA00032230"/>
    </source>
</evidence>
<keyword evidence="10" id="KW-0732">Signal</keyword>
<evidence type="ECO:0000256" key="10">
    <source>
        <dbReference type="SAM" id="SignalP"/>
    </source>
</evidence>
<comment type="cofactor">
    <cofactor evidence="2">
        <name>Ca(2+)</name>
        <dbReference type="ChEBI" id="CHEBI:29108"/>
    </cofactor>
</comment>
<evidence type="ECO:0000256" key="8">
    <source>
        <dbReference type="ARBA" id="ARBA00023295"/>
    </source>
</evidence>
<dbReference type="RefSeq" id="WP_090119421.1">
    <property type="nucleotide sequence ID" value="NZ_FNNJ01000001.1"/>
</dbReference>
<dbReference type="InterPro" id="IPR014718">
    <property type="entry name" value="GH-type_carb-bd"/>
</dbReference>
<evidence type="ECO:0000256" key="4">
    <source>
        <dbReference type="ARBA" id="ARBA00011245"/>
    </source>
</evidence>
<evidence type="ECO:0000259" key="11">
    <source>
        <dbReference type="Pfam" id="PF00703"/>
    </source>
</evidence>
<dbReference type="Gene3D" id="2.60.120.260">
    <property type="entry name" value="Galactose-binding domain-like"/>
    <property type="match status" value="1"/>
</dbReference>
<proteinExistence type="inferred from homology"/>
<keyword evidence="6" id="KW-0378">Hydrolase</keyword>
<dbReference type="InterPro" id="IPR050347">
    <property type="entry name" value="Bact_Beta-galactosidase"/>
</dbReference>
<comment type="similarity">
    <text evidence="3">Belongs to the glycosyl hydrolase 2 family.</text>
</comment>
<evidence type="ECO:0000313" key="15">
    <source>
        <dbReference type="EMBL" id="SDW34867.1"/>
    </source>
</evidence>
<dbReference type="AlphaFoldDB" id="A0A1H2STK4"/>
<dbReference type="GO" id="GO:0009341">
    <property type="term" value="C:beta-galactosidase complex"/>
    <property type="evidence" value="ECO:0007669"/>
    <property type="project" value="InterPro"/>
</dbReference>
<sequence length="944" mass="108250">MKYYKIFTLLIVAFLFSNSEVVLAQNLIETQYLSGTDKDNLVEWDFYCSDGMNSKKWTKIGVPSCWELQGFGNYNYGRDYKIPKEYHDEYGLYKHKFIVSKAWKNKEVKIVFEGVMTDAEVKINGKLAGEIHQGAFYEFKYSITKLLKYGTENLVEVKVHKMSSNKSINSAERNTDFWIFGGIYRPVYLQAFPKEHIERVAVDAKADGTIKAELFTKSKKAVETKIVLANAKGEKIKVLNVEQLAKEKGIWTVSAKASDIKSWNPEKPVMYQLHFSLLDKNGKNLHTYIQKIGFRTVEVREGDGIYVNNQRIKFKGVNRHSFHPESGRTTSKALSIEHIKMMKDMNMNAVRMSHYPPDVHFLEACDSLGLFVLDELCTWHTPYLDTKVGKKLVKETVVRDVNHPSIVLWDNGNESGWNTELDNEFSKWDIQNREVIHPWGIFKKTNTFHYLPYHGLAYDGYVKDKISFPTEFLHGLYDGGHGAGLDEYWKIMWDLPLSAGGFLWDFADEAVVRTDKNRALDADGNHAPDGIVGPYGEKEGSYFTIKEVWSPIYIEDRYIRENFNGEFRVENRYHYTNLNACTIKAKWVKFDGPKGSAEEQIISESNVNLPSIKPEQKGIFKVDLPQNWTSADALYLTATDQHGMEIFTWSYPVKLPKSYNKGKVSYSGNGKIATKINDSKIEVSTKSLDLSFSSKTGLIEKVVKNGVLIPLSNGPIILDSKNKIDTVYVNSSEEKVEVIALFEANKKYYDWKDNNEMTRESIKWTIHSNGIVDLNVEIRSTRKTKGFKGLTFSFPEKEVAGMKWLGDGPYRVWRNRMKGTQLKVWENDYNNTITGESGYVYPEFKGYFSSLYWMQLLGNNNNGFNVYNHNAHTFLRMLTPDKPFEALRGSDDTKWPSGDISFVKNISPIGSKFKQIGEMGPTSNEEMIFGNDDEPIKIDLTFEF</sequence>
<evidence type="ECO:0000313" key="16">
    <source>
        <dbReference type="Proteomes" id="UP000199595"/>
    </source>
</evidence>
<dbReference type="OrthoDB" id="9801077at2"/>
<evidence type="ECO:0000259" key="12">
    <source>
        <dbReference type="Pfam" id="PF02836"/>
    </source>
</evidence>
<dbReference type="GO" id="GO:0005990">
    <property type="term" value="P:lactose catabolic process"/>
    <property type="evidence" value="ECO:0007669"/>
    <property type="project" value="TreeGrafter"/>
</dbReference>
<dbReference type="InterPro" id="IPR006104">
    <property type="entry name" value="Glyco_hydro_2_N"/>
</dbReference>
<evidence type="ECO:0000256" key="1">
    <source>
        <dbReference type="ARBA" id="ARBA00001412"/>
    </source>
</evidence>
<dbReference type="Pfam" id="PF02837">
    <property type="entry name" value="Glyco_hydro_2_N"/>
    <property type="match status" value="1"/>
</dbReference>